<organism evidence="1 2">
    <name type="scientific">Winogradskyella marincola</name>
    <dbReference type="NCBI Taxonomy" id="3037795"/>
    <lineage>
        <taxon>Bacteria</taxon>
        <taxon>Pseudomonadati</taxon>
        <taxon>Bacteroidota</taxon>
        <taxon>Flavobacteriia</taxon>
        <taxon>Flavobacteriales</taxon>
        <taxon>Flavobacteriaceae</taxon>
        <taxon>Winogradskyella</taxon>
    </lineage>
</organism>
<accession>A0ABT6G1S0</accession>
<dbReference type="Proteomes" id="UP001529085">
    <property type="component" value="Unassembled WGS sequence"/>
</dbReference>
<protein>
    <recommendedName>
        <fullName evidence="3">Outer membrane protein assembly factor BamE</fullName>
    </recommendedName>
</protein>
<dbReference type="EMBL" id="JARSBN010000004">
    <property type="protein sequence ID" value="MDG4715970.1"/>
    <property type="molecule type" value="Genomic_DNA"/>
</dbReference>
<proteinExistence type="predicted"/>
<evidence type="ECO:0000313" key="1">
    <source>
        <dbReference type="EMBL" id="MDG4715970.1"/>
    </source>
</evidence>
<comment type="caution">
    <text evidence="1">The sequence shown here is derived from an EMBL/GenBank/DDBJ whole genome shotgun (WGS) entry which is preliminary data.</text>
</comment>
<reference evidence="1 2" key="1">
    <citation type="submission" date="2023-03" db="EMBL/GenBank/DDBJ databases">
        <title>Strain YYF002 represents a novel species in the genus Winogradskyella isolated from seawater.</title>
        <authorList>
            <person name="Fu Z.-Y."/>
        </authorList>
    </citation>
    <scope>NUCLEOTIDE SEQUENCE [LARGE SCALE GENOMIC DNA]</scope>
    <source>
        <strain evidence="1 2">YYF002</strain>
    </source>
</reference>
<sequence>MKLRLNRKNTIGLIFFLAFVISTSLIFQFEERFTTENWKSNHTTRYKMVDDLIESQLLIGKTSEEVIEILGHPSTTRYKKSELFVYNIGKEPSFFEVQPDRLVVIFVDNKVDLVSLAVE</sequence>
<evidence type="ECO:0008006" key="3">
    <source>
        <dbReference type="Google" id="ProtNLM"/>
    </source>
</evidence>
<keyword evidence="2" id="KW-1185">Reference proteome</keyword>
<dbReference type="RefSeq" id="WP_278005421.1">
    <property type="nucleotide sequence ID" value="NZ_JARSBN010000004.1"/>
</dbReference>
<gene>
    <name evidence="1" type="ORF">P7122_08810</name>
</gene>
<name>A0ABT6G1S0_9FLAO</name>
<evidence type="ECO:0000313" key="2">
    <source>
        <dbReference type="Proteomes" id="UP001529085"/>
    </source>
</evidence>